<dbReference type="SUPFAM" id="SSF46689">
    <property type="entry name" value="Homeodomain-like"/>
    <property type="match status" value="1"/>
</dbReference>
<dbReference type="PANTHER" id="PTHR30055:SF223">
    <property type="entry name" value="HTH-TYPE TRANSCRIPTIONAL REGULATOR UIDR"/>
    <property type="match status" value="1"/>
</dbReference>
<dbReference type="GO" id="GO:0000976">
    <property type="term" value="F:transcription cis-regulatory region binding"/>
    <property type="evidence" value="ECO:0007669"/>
    <property type="project" value="TreeGrafter"/>
</dbReference>
<dbReference type="InterPro" id="IPR050109">
    <property type="entry name" value="HTH-type_TetR-like_transc_reg"/>
</dbReference>
<sequence>MTSRRSPQRVARRREQILDAARRLFNEHGTAAVSVARIARESAVSPGNLYYWFPGKAEIIRALFEGWSADSDPRADACGEPETILRRLAALGGHQAQVSADYAFFPRELFALLHSDPVLQLMYRGNFERRMASLHDAVALVIDAGLIRRPRPPATTHDNLAGLWLLAEFALPFTETVGEFGFDAAAVHMSMIEPLLTDRGRDTLGLTPTPRRTDK</sequence>
<dbReference type="AlphaFoldDB" id="A0A916TC79"/>
<proteinExistence type="predicted"/>
<reference evidence="4" key="1">
    <citation type="journal article" date="2014" name="Int. J. Syst. Evol. Microbiol.">
        <title>Complete genome sequence of Corynebacterium casei LMG S-19264T (=DSM 44701T), isolated from a smear-ripened cheese.</title>
        <authorList>
            <consortium name="US DOE Joint Genome Institute (JGI-PGF)"/>
            <person name="Walter F."/>
            <person name="Albersmeier A."/>
            <person name="Kalinowski J."/>
            <person name="Ruckert C."/>
        </authorList>
    </citation>
    <scope>NUCLEOTIDE SEQUENCE</scope>
    <source>
        <strain evidence="4">CGMCC 1.12827</strain>
    </source>
</reference>
<dbReference type="Pfam" id="PF00440">
    <property type="entry name" value="TetR_N"/>
    <property type="match status" value="1"/>
</dbReference>
<evidence type="ECO:0000256" key="2">
    <source>
        <dbReference type="PROSITE-ProRule" id="PRU00335"/>
    </source>
</evidence>
<dbReference type="PROSITE" id="PS50977">
    <property type="entry name" value="HTH_TETR_2"/>
    <property type="match status" value="1"/>
</dbReference>
<evidence type="ECO:0000313" key="4">
    <source>
        <dbReference type="EMBL" id="GGB37857.1"/>
    </source>
</evidence>
<evidence type="ECO:0000256" key="1">
    <source>
        <dbReference type="ARBA" id="ARBA00023125"/>
    </source>
</evidence>
<dbReference type="Pfam" id="PF13972">
    <property type="entry name" value="TetR"/>
    <property type="match status" value="1"/>
</dbReference>
<reference evidence="4" key="2">
    <citation type="submission" date="2020-09" db="EMBL/GenBank/DDBJ databases">
        <authorList>
            <person name="Sun Q."/>
            <person name="Zhou Y."/>
        </authorList>
    </citation>
    <scope>NUCLEOTIDE SEQUENCE</scope>
    <source>
        <strain evidence="4">CGMCC 1.12827</strain>
    </source>
</reference>
<dbReference type="InterPro" id="IPR009057">
    <property type="entry name" value="Homeodomain-like_sf"/>
</dbReference>
<name>A0A916TC79_9ACTN</name>
<protein>
    <submittedName>
        <fullName evidence="4">TetR family transcriptional regulator</fullName>
    </submittedName>
</protein>
<organism evidence="4 5">
    <name type="scientific">Gordonia jinhuaensis</name>
    <dbReference type="NCBI Taxonomy" id="1517702"/>
    <lineage>
        <taxon>Bacteria</taxon>
        <taxon>Bacillati</taxon>
        <taxon>Actinomycetota</taxon>
        <taxon>Actinomycetes</taxon>
        <taxon>Mycobacteriales</taxon>
        <taxon>Gordoniaceae</taxon>
        <taxon>Gordonia</taxon>
    </lineage>
</organism>
<dbReference type="Proteomes" id="UP000621454">
    <property type="component" value="Unassembled WGS sequence"/>
</dbReference>
<dbReference type="GO" id="GO:0003700">
    <property type="term" value="F:DNA-binding transcription factor activity"/>
    <property type="evidence" value="ECO:0007669"/>
    <property type="project" value="TreeGrafter"/>
</dbReference>
<keyword evidence="1 2" id="KW-0238">DNA-binding</keyword>
<dbReference type="EMBL" id="BMGC01000020">
    <property type="protein sequence ID" value="GGB37857.1"/>
    <property type="molecule type" value="Genomic_DNA"/>
</dbReference>
<evidence type="ECO:0000313" key="5">
    <source>
        <dbReference type="Proteomes" id="UP000621454"/>
    </source>
</evidence>
<dbReference type="Gene3D" id="1.10.357.10">
    <property type="entry name" value="Tetracycline Repressor, domain 2"/>
    <property type="match status" value="1"/>
</dbReference>
<feature type="domain" description="HTH tetR-type" evidence="3">
    <location>
        <begin position="11"/>
        <end position="71"/>
    </location>
</feature>
<dbReference type="InterPro" id="IPR025722">
    <property type="entry name" value="TetR"/>
</dbReference>
<keyword evidence="5" id="KW-1185">Reference proteome</keyword>
<accession>A0A916TC79</accession>
<dbReference type="PRINTS" id="PR00455">
    <property type="entry name" value="HTHTETR"/>
</dbReference>
<dbReference type="PANTHER" id="PTHR30055">
    <property type="entry name" value="HTH-TYPE TRANSCRIPTIONAL REGULATOR RUTR"/>
    <property type="match status" value="1"/>
</dbReference>
<comment type="caution">
    <text evidence="4">The sequence shown here is derived from an EMBL/GenBank/DDBJ whole genome shotgun (WGS) entry which is preliminary data.</text>
</comment>
<gene>
    <name evidence="4" type="ORF">GCM10011489_27040</name>
</gene>
<feature type="DNA-binding region" description="H-T-H motif" evidence="2">
    <location>
        <begin position="34"/>
        <end position="53"/>
    </location>
</feature>
<dbReference type="InterPro" id="IPR001647">
    <property type="entry name" value="HTH_TetR"/>
</dbReference>
<dbReference type="RefSeq" id="WP_188587106.1">
    <property type="nucleotide sequence ID" value="NZ_BMGC01000020.1"/>
</dbReference>
<evidence type="ECO:0000259" key="3">
    <source>
        <dbReference type="PROSITE" id="PS50977"/>
    </source>
</evidence>